<dbReference type="Proteomes" id="UP000301737">
    <property type="component" value="Unassembled WGS sequence"/>
</dbReference>
<dbReference type="AlphaFoldDB" id="A0A4C2E0F7"/>
<sequence length="151" mass="16978">MTGTNIILVSHSILQESGGNTSWDTFRFSPNDLRKHVRRTKSFKYYPQTGTQTKRHHIEWKGNIENASTTAADVARCAVQKSAFDIGSYAAATDTTYEQKVCNLIQLVGFLSLPSNSQFLLHRSMRSLQPVECLLNKICYPGDFFTTIPSL</sequence>
<evidence type="ECO:0000313" key="1">
    <source>
        <dbReference type="EMBL" id="GCE97754.1"/>
    </source>
</evidence>
<keyword evidence="2" id="KW-1185">Reference proteome</keyword>
<proteinExistence type="predicted"/>
<name>A0A4C2E0F7_9SACH</name>
<dbReference type="EMBL" id="BIMX01000002">
    <property type="protein sequence ID" value="GCE97754.1"/>
    <property type="molecule type" value="Genomic_DNA"/>
</dbReference>
<accession>A0A4C2E0F7</accession>
<reference evidence="1 2" key="1">
    <citation type="submission" date="2019-01" db="EMBL/GenBank/DDBJ databases">
        <title>Draft Genome Sequencing of Zygosaccharomyces mellis Ca-7.</title>
        <authorList>
            <person name="Shiwa Y."/>
            <person name="Kanesaki Y."/>
            <person name="Ishige T."/>
            <person name="Mura K."/>
            <person name="Hori T."/>
            <person name="Tamura T."/>
        </authorList>
    </citation>
    <scope>NUCLEOTIDE SEQUENCE [LARGE SCALE GENOMIC DNA]</scope>
    <source>
        <strain evidence="1 2">Ca-7</strain>
    </source>
</reference>
<comment type="caution">
    <text evidence="1">The sequence shown here is derived from an EMBL/GenBank/DDBJ whole genome shotgun (WGS) entry which is preliminary data.</text>
</comment>
<organism evidence="1 2">
    <name type="scientific">Zygosaccharomyces mellis</name>
    <dbReference type="NCBI Taxonomy" id="42258"/>
    <lineage>
        <taxon>Eukaryota</taxon>
        <taxon>Fungi</taxon>
        <taxon>Dikarya</taxon>
        <taxon>Ascomycota</taxon>
        <taxon>Saccharomycotina</taxon>
        <taxon>Saccharomycetes</taxon>
        <taxon>Saccharomycetales</taxon>
        <taxon>Saccharomycetaceae</taxon>
        <taxon>Zygosaccharomyces</taxon>
    </lineage>
</organism>
<protein>
    <submittedName>
        <fullName evidence="1">Uncharacterized protein</fullName>
    </submittedName>
</protein>
<gene>
    <name evidence="1" type="ORF">ZYGM_004848</name>
</gene>
<evidence type="ECO:0000313" key="2">
    <source>
        <dbReference type="Proteomes" id="UP000301737"/>
    </source>
</evidence>